<dbReference type="PANTHER" id="PTHR19960">
    <property type="entry name" value="TEKTIN"/>
    <property type="match status" value="1"/>
</dbReference>
<comment type="caution">
    <text evidence="5">The sequence shown here is derived from an EMBL/GenBank/DDBJ whole genome shotgun (WGS) entry which is preliminary data.</text>
</comment>
<evidence type="ECO:0000313" key="6">
    <source>
        <dbReference type="Proteomes" id="UP000708208"/>
    </source>
</evidence>
<comment type="subcellular location">
    <subcellularLocation>
        <location evidence="3">Cytoplasm</location>
        <location evidence="3">Cytoskeleton</location>
        <location evidence="3">Cilium axoneme</location>
    </subcellularLocation>
</comment>
<keyword evidence="3" id="KW-0966">Cell projection</keyword>
<dbReference type="InterPro" id="IPR048256">
    <property type="entry name" value="Tektin-like"/>
</dbReference>
<dbReference type="OrthoDB" id="9886517at2759"/>
<keyword evidence="2" id="KW-0963">Cytoplasm</keyword>
<proteinExistence type="inferred from homology"/>
<reference evidence="5" key="1">
    <citation type="submission" date="2021-06" db="EMBL/GenBank/DDBJ databases">
        <authorList>
            <person name="Hodson N. C."/>
            <person name="Mongue J. A."/>
            <person name="Jaron S. K."/>
        </authorList>
    </citation>
    <scope>NUCLEOTIDE SEQUENCE</scope>
</reference>
<name>A0A8J2L9I1_9HEXA</name>
<evidence type="ECO:0000256" key="2">
    <source>
        <dbReference type="ARBA" id="ARBA00022490"/>
    </source>
</evidence>
<dbReference type="AlphaFoldDB" id="A0A8J2L9I1"/>
<keyword evidence="3" id="KW-0282">Flagellum</keyword>
<dbReference type="GO" id="GO:0005634">
    <property type="term" value="C:nucleus"/>
    <property type="evidence" value="ECO:0007669"/>
    <property type="project" value="TreeGrafter"/>
</dbReference>
<evidence type="ECO:0000313" key="5">
    <source>
        <dbReference type="EMBL" id="CAG7818419.1"/>
    </source>
</evidence>
<dbReference type="GO" id="GO:0060294">
    <property type="term" value="P:cilium movement involved in cell motility"/>
    <property type="evidence" value="ECO:0007669"/>
    <property type="project" value="UniProtKB-UniRule"/>
</dbReference>
<feature type="coiled-coil region" evidence="4">
    <location>
        <begin position="278"/>
        <end position="315"/>
    </location>
</feature>
<accession>A0A8J2L9I1</accession>
<dbReference type="GO" id="GO:0015630">
    <property type="term" value="C:microtubule cytoskeleton"/>
    <property type="evidence" value="ECO:0007669"/>
    <property type="project" value="UniProtKB-UniRule"/>
</dbReference>
<evidence type="ECO:0000256" key="3">
    <source>
        <dbReference type="RuleBase" id="RU367040"/>
    </source>
</evidence>
<keyword evidence="3" id="KW-0969">Cilium</keyword>
<evidence type="ECO:0000256" key="1">
    <source>
        <dbReference type="ARBA" id="ARBA00007209"/>
    </source>
</evidence>
<organism evidence="5 6">
    <name type="scientific">Allacma fusca</name>
    <dbReference type="NCBI Taxonomy" id="39272"/>
    <lineage>
        <taxon>Eukaryota</taxon>
        <taxon>Metazoa</taxon>
        <taxon>Ecdysozoa</taxon>
        <taxon>Arthropoda</taxon>
        <taxon>Hexapoda</taxon>
        <taxon>Collembola</taxon>
        <taxon>Symphypleona</taxon>
        <taxon>Sminthuridae</taxon>
        <taxon>Allacma</taxon>
    </lineage>
</organism>
<dbReference type="EMBL" id="CAJVCH010420502">
    <property type="protein sequence ID" value="CAG7818419.1"/>
    <property type="molecule type" value="Genomic_DNA"/>
</dbReference>
<dbReference type="PANTHER" id="PTHR19960:SF11">
    <property type="entry name" value="TEKTIN"/>
    <property type="match status" value="1"/>
</dbReference>
<keyword evidence="4" id="KW-0175">Coiled coil</keyword>
<dbReference type="InterPro" id="IPR000435">
    <property type="entry name" value="Tektins"/>
</dbReference>
<gene>
    <name evidence="5" type="ORF">AFUS01_LOCUS28925</name>
</gene>
<feature type="coiled-coil region" evidence="4">
    <location>
        <begin position="470"/>
        <end position="504"/>
    </location>
</feature>
<dbReference type="GO" id="GO:0005930">
    <property type="term" value="C:axoneme"/>
    <property type="evidence" value="ECO:0007669"/>
    <property type="project" value="UniProtKB-SubCell"/>
</dbReference>
<keyword evidence="6" id="KW-1185">Reference proteome</keyword>
<dbReference type="Proteomes" id="UP000708208">
    <property type="component" value="Unassembled WGS sequence"/>
</dbReference>
<sequence>MHRLSRHSDYYPAPVKYQYRYFNPTPVVPTIQGTDDPRTHTCGATAHDHGCHIWNAIGAKGGPVESQITAVRDHSLKKVLPWRANPVKDVHKDTSFYTGRGLTYNGSSDIFGTPMIYKFPDLVTASNVCASHANKTHLGAKFSPSEWSYNNQQLYTGAECAHNTMVMMGADATNCISDTLKDQVRCAADTSKDIDNRLNDIHKWTQKEKQELSNNISQTHELLELKERVEIMLKNLETPLSITQENIYARESRPGVELVRDAVEESLLMEVETIRKCQGNLMEQIEKINDQLTKLRAARHELEVDIRNKEEARNTDECVKLLCGLSMDIGPVNIESQLAKSSPVSWLQNSQALIQRSQDERHSTQVLQGEVNRVMLLCSEQCLSIWYETNTCLNSRVKEITTARDHLKRQYSKITHDIEILNRRMNEVRKALDEKKPALKLAQARAEKRTQRPGIELCHDKVAIALFREMHTLQVAIEKLATQLNEMETTMQQLMKTKGSLEKDLKLKDMAMFIDREKCFQMRQNFPVSTLKSSRYPSITSGNGKKHAHIQFQLFTFGIQ</sequence>
<dbReference type="Pfam" id="PF03148">
    <property type="entry name" value="Tektin"/>
    <property type="match status" value="1"/>
</dbReference>
<dbReference type="GO" id="GO:0060271">
    <property type="term" value="P:cilium assembly"/>
    <property type="evidence" value="ECO:0007669"/>
    <property type="project" value="UniProtKB-UniRule"/>
</dbReference>
<protein>
    <recommendedName>
        <fullName evidence="3">Tektin</fullName>
    </recommendedName>
</protein>
<evidence type="ECO:0000256" key="4">
    <source>
        <dbReference type="SAM" id="Coils"/>
    </source>
</evidence>
<comment type="similarity">
    <text evidence="1 3">Belongs to the tektin family.</text>
</comment>